<keyword evidence="2" id="KW-0812">Transmembrane</keyword>
<feature type="coiled-coil region" evidence="1">
    <location>
        <begin position="24"/>
        <end position="72"/>
    </location>
</feature>
<dbReference type="EMBL" id="JABGBW010000007">
    <property type="protein sequence ID" value="MBC2576590.1"/>
    <property type="molecule type" value="Genomic_DNA"/>
</dbReference>
<gene>
    <name evidence="3" type="ORF">HLB29_07795</name>
</gene>
<reference evidence="3 4" key="1">
    <citation type="submission" date="2020-05" db="EMBL/GenBank/DDBJ databases">
        <title>Draft genome of xy-202 and genomic insight in genome of the genus Peptostreptococcus.</title>
        <authorList>
            <person name="Zhang Z."/>
        </authorList>
    </citation>
    <scope>NUCLEOTIDE SEQUENCE [LARGE SCALE GENOMIC DNA]</scope>
    <source>
        <strain evidence="3 4">DSM 27025</strain>
    </source>
</reference>
<keyword evidence="1" id="KW-0175">Coiled coil</keyword>
<dbReference type="Proteomes" id="UP000713904">
    <property type="component" value="Unassembled WGS sequence"/>
</dbReference>
<organism evidence="3 4">
    <name type="scientific">Peptostreptococcus canis</name>
    <dbReference type="NCBI Taxonomy" id="1159213"/>
    <lineage>
        <taxon>Bacteria</taxon>
        <taxon>Bacillati</taxon>
        <taxon>Bacillota</taxon>
        <taxon>Clostridia</taxon>
        <taxon>Peptostreptococcales</taxon>
        <taxon>Peptostreptococcaceae</taxon>
        <taxon>Peptostreptococcus</taxon>
    </lineage>
</organism>
<keyword evidence="4" id="KW-1185">Reference proteome</keyword>
<evidence type="ECO:0000256" key="2">
    <source>
        <dbReference type="SAM" id="Phobius"/>
    </source>
</evidence>
<feature type="transmembrane region" description="Helical" evidence="2">
    <location>
        <begin position="6"/>
        <end position="25"/>
    </location>
</feature>
<accession>A0ABR6TME7</accession>
<comment type="caution">
    <text evidence="3">The sequence shown here is derived from an EMBL/GenBank/DDBJ whole genome shotgun (WGS) entry which is preliminary data.</text>
</comment>
<evidence type="ECO:0000313" key="3">
    <source>
        <dbReference type="EMBL" id="MBC2576590.1"/>
    </source>
</evidence>
<sequence>MTEQEFLWYLIKVAIPITAIATPILRLNANIVKLNVNLENLREHNGVQDTRLNAHGEQLDNHEVRISVLEEKER</sequence>
<proteinExistence type="predicted"/>
<evidence type="ECO:0000256" key="1">
    <source>
        <dbReference type="SAM" id="Coils"/>
    </source>
</evidence>
<keyword evidence="2" id="KW-0472">Membrane</keyword>
<dbReference type="RefSeq" id="WP_185624610.1">
    <property type="nucleotide sequence ID" value="NZ_JABGBW010000007.1"/>
</dbReference>
<keyword evidence="2" id="KW-1133">Transmembrane helix</keyword>
<protein>
    <submittedName>
        <fullName evidence="3">Uncharacterized protein</fullName>
    </submittedName>
</protein>
<evidence type="ECO:0000313" key="4">
    <source>
        <dbReference type="Proteomes" id="UP000713904"/>
    </source>
</evidence>
<name>A0ABR6TME7_9FIRM</name>